<protein>
    <recommendedName>
        <fullName evidence="3 10">Isopentenyl-diphosphate delta-isomerase</fullName>
        <ecNumber evidence="3 10">5.3.3.2</ecNumber>
    </recommendedName>
</protein>
<evidence type="ECO:0000256" key="2">
    <source>
        <dbReference type="ARBA" id="ARBA00007579"/>
    </source>
</evidence>
<proteinExistence type="inferred from homology"/>
<gene>
    <name evidence="13" type="ORF">ETU09_05555</name>
</gene>
<evidence type="ECO:0000256" key="10">
    <source>
        <dbReference type="NCBIfam" id="TIGR02150"/>
    </source>
</evidence>
<dbReference type="NCBIfam" id="NF002995">
    <property type="entry name" value="PRK03759.1"/>
    <property type="match status" value="1"/>
</dbReference>
<dbReference type="PROSITE" id="PS51462">
    <property type="entry name" value="NUDIX"/>
    <property type="match status" value="1"/>
</dbReference>
<dbReference type="PIRSF" id="PIRSF018427">
    <property type="entry name" value="Isopntndiph_ism"/>
    <property type="match status" value="1"/>
</dbReference>
<accession>A0A563DFM7</accession>
<keyword evidence="8" id="KW-0414">Isoprene biosynthesis</keyword>
<dbReference type="NCBIfam" id="TIGR02150">
    <property type="entry name" value="IPP_isom_1"/>
    <property type="match status" value="1"/>
</dbReference>
<dbReference type="InterPro" id="IPR011876">
    <property type="entry name" value="IsopentenylPP_isomerase_typ1"/>
</dbReference>
<organism evidence="13 14">
    <name type="scientific">Apibacter muscae</name>
    <dbReference type="NCBI Taxonomy" id="2509004"/>
    <lineage>
        <taxon>Bacteria</taxon>
        <taxon>Pseudomonadati</taxon>
        <taxon>Bacteroidota</taxon>
        <taxon>Flavobacteriia</taxon>
        <taxon>Flavobacteriales</taxon>
        <taxon>Weeksellaceae</taxon>
        <taxon>Apibacter</taxon>
    </lineage>
</organism>
<keyword evidence="7" id="KW-0464">Manganese</keyword>
<evidence type="ECO:0000256" key="11">
    <source>
        <dbReference type="PIRSR" id="PIRSR018427-1"/>
    </source>
</evidence>
<evidence type="ECO:0000313" key="14">
    <source>
        <dbReference type="Proteomes" id="UP000319499"/>
    </source>
</evidence>
<evidence type="ECO:0000256" key="5">
    <source>
        <dbReference type="ARBA" id="ARBA00022723"/>
    </source>
</evidence>
<dbReference type="EMBL" id="SELH01000017">
    <property type="protein sequence ID" value="TWP28781.1"/>
    <property type="molecule type" value="Genomic_DNA"/>
</dbReference>
<evidence type="ECO:0000256" key="7">
    <source>
        <dbReference type="ARBA" id="ARBA00023211"/>
    </source>
</evidence>
<dbReference type="GO" id="GO:0004452">
    <property type="term" value="F:isopentenyl-diphosphate delta-isomerase activity"/>
    <property type="evidence" value="ECO:0007669"/>
    <property type="project" value="UniProtKB-UniRule"/>
</dbReference>
<dbReference type="HAMAP" id="MF_00202">
    <property type="entry name" value="Idi"/>
    <property type="match status" value="1"/>
</dbReference>
<evidence type="ECO:0000256" key="9">
    <source>
        <dbReference type="ARBA" id="ARBA00023235"/>
    </source>
</evidence>
<evidence type="ECO:0000259" key="12">
    <source>
        <dbReference type="PROSITE" id="PS51462"/>
    </source>
</evidence>
<dbReference type="InterPro" id="IPR056375">
    <property type="entry name" value="Idi_bact"/>
</dbReference>
<dbReference type="RefSeq" id="WP_146292419.1">
    <property type="nucleotide sequence ID" value="NZ_SELH01000017.1"/>
</dbReference>
<dbReference type="GO" id="GO:0005737">
    <property type="term" value="C:cytoplasm"/>
    <property type="evidence" value="ECO:0007669"/>
    <property type="project" value="TreeGrafter"/>
</dbReference>
<dbReference type="OrthoDB" id="9809458at2"/>
<dbReference type="UniPathway" id="UPA00059">
    <property type="reaction ID" value="UER00104"/>
</dbReference>
<name>A0A563DFM7_9FLAO</name>
<dbReference type="CDD" id="cd02885">
    <property type="entry name" value="NUDIX_IPP_Isomerase"/>
    <property type="match status" value="1"/>
</dbReference>
<dbReference type="AlphaFoldDB" id="A0A563DFM7"/>
<comment type="pathway">
    <text evidence="1">Isoprenoid biosynthesis; dimethylallyl diphosphate biosynthesis; dimethylallyl diphosphate from isopentenyl diphosphate: step 1/1.</text>
</comment>
<evidence type="ECO:0000256" key="8">
    <source>
        <dbReference type="ARBA" id="ARBA00023229"/>
    </source>
</evidence>
<evidence type="ECO:0000256" key="6">
    <source>
        <dbReference type="ARBA" id="ARBA00022842"/>
    </source>
</evidence>
<evidence type="ECO:0000256" key="3">
    <source>
        <dbReference type="ARBA" id="ARBA00012057"/>
    </source>
</evidence>
<keyword evidence="9 13" id="KW-0413">Isomerase</keyword>
<dbReference type="PANTHER" id="PTHR10885:SF0">
    <property type="entry name" value="ISOPENTENYL-DIPHOSPHATE DELTA-ISOMERASE"/>
    <property type="match status" value="1"/>
</dbReference>
<reference evidence="13 14" key="1">
    <citation type="submission" date="2019-02" db="EMBL/GenBank/DDBJ databases">
        <title>Apibacter muscae sp. nov.: a novel member of the house fly microbiota.</title>
        <authorList>
            <person name="Park R."/>
        </authorList>
    </citation>
    <scope>NUCLEOTIDE SEQUENCE [LARGE SCALE GENOMIC DNA]</scope>
    <source>
        <strain evidence="13 14">AL1</strain>
    </source>
</reference>
<dbReference type="Gene3D" id="3.90.79.10">
    <property type="entry name" value="Nucleoside Triphosphate Pyrophosphohydrolase"/>
    <property type="match status" value="1"/>
</dbReference>
<dbReference type="InterPro" id="IPR015797">
    <property type="entry name" value="NUDIX_hydrolase-like_dom_sf"/>
</dbReference>
<dbReference type="EC" id="5.3.3.2" evidence="3 10"/>
<dbReference type="SUPFAM" id="SSF55811">
    <property type="entry name" value="Nudix"/>
    <property type="match status" value="1"/>
</dbReference>
<feature type="domain" description="Nudix hydrolase" evidence="12">
    <location>
        <begin position="27"/>
        <end position="159"/>
    </location>
</feature>
<keyword evidence="4" id="KW-0963">Cytoplasm</keyword>
<dbReference type="Proteomes" id="UP000319499">
    <property type="component" value="Unassembled WGS sequence"/>
</dbReference>
<dbReference type="InterPro" id="IPR000086">
    <property type="entry name" value="NUDIX_hydrolase_dom"/>
</dbReference>
<evidence type="ECO:0000313" key="13">
    <source>
        <dbReference type="EMBL" id="TWP28781.1"/>
    </source>
</evidence>
<keyword evidence="14" id="KW-1185">Reference proteome</keyword>
<evidence type="ECO:0000256" key="1">
    <source>
        <dbReference type="ARBA" id="ARBA00004826"/>
    </source>
</evidence>
<comment type="similarity">
    <text evidence="2">Belongs to the IPP isomerase type 1 family.</text>
</comment>
<feature type="active site" evidence="11">
    <location>
        <position position="64"/>
    </location>
</feature>
<dbReference type="GO" id="GO:0009240">
    <property type="term" value="P:isopentenyl diphosphate biosynthetic process"/>
    <property type="evidence" value="ECO:0007669"/>
    <property type="project" value="TreeGrafter"/>
</dbReference>
<evidence type="ECO:0000256" key="4">
    <source>
        <dbReference type="ARBA" id="ARBA00022490"/>
    </source>
</evidence>
<comment type="caution">
    <text evidence="13">The sequence shown here is derived from an EMBL/GenBank/DDBJ whole genome shotgun (WGS) entry which is preliminary data.</text>
</comment>
<dbReference type="Pfam" id="PF00293">
    <property type="entry name" value="NUDIX"/>
    <property type="match status" value="1"/>
</dbReference>
<dbReference type="GO" id="GO:0046872">
    <property type="term" value="F:metal ion binding"/>
    <property type="evidence" value="ECO:0007669"/>
    <property type="project" value="UniProtKB-KW"/>
</dbReference>
<feature type="active site" evidence="11">
    <location>
        <position position="111"/>
    </location>
</feature>
<dbReference type="GO" id="GO:0050992">
    <property type="term" value="P:dimethylallyl diphosphate biosynthetic process"/>
    <property type="evidence" value="ECO:0007669"/>
    <property type="project" value="UniProtKB-UniPathway"/>
</dbReference>
<sequence length="173" mass="20796">MEHVILVNNRDEVIGEMEKQEAHIQGVLHRAFSVFIFNSNQELLLQQRASTKYHSPLKWTNTCCSHPRKGESYLKAAHRRLYEELNFDCDLYEKFYFIYKADVGDGLIEHEFDRVFIGEYSGKINFNRNEVASVKWMSLVDLKNDLKLNPNHYTEWFKIIFNQYEYQIQYHKF</sequence>
<dbReference type="PANTHER" id="PTHR10885">
    <property type="entry name" value="ISOPENTENYL-DIPHOSPHATE DELTA-ISOMERASE"/>
    <property type="match status" value="1"/>
</dbReference>
<keyword evidence="6" id="KW-0460">Magnesium</keyword>
<keyword evidence="5" id="KW-0479">Metal-binding</keyword>